<evidence type="ECO:0000313" key="9">
    <source>
        <dbReference type="EMBL" id="ROR97098.1"/>
    </source>
</evidence>
<reference evidence="9 10" key="1">
    <citation type="submission" date="2018-11" db="EMBL/GenBank/DDBJ databases">
        <title>Sequencing the genomes of 1000 actinobacteria strains.</title>
        <authorList>
            <person name="Klenk H.-P."/>
        </authorList>
    </citation>
    <scope>NUCLEOTIDE SEQUENCE [LARGE SCALE GENOMIC DNA]</scope>
    <source>
        <strain evidence="9 10">DSM 13521</strain>
    </source>
</reference>
<dbReference type="Pfam" id="PF02311">
    <property type="entry name" value="AraC_binding"/>
    <property type="match status" value="1"/>
</dbReference>
<dbReference type="FunFam" id="1.10.10.60:FF:000132">
    <property type="entry name" value="AraC family transcriptional regulator"/>
    <property type="match status" value="1"/>
</dbReference>
<evidence type="ECO:0000256" key="5">
    <source>
        <dbReference type="ARBA" id="ARBA00074140"/>
    </source>
</evidence>
<evidence type="ECO:0000256" key="3">
    <source>
        <dbReference type="ARBA" id="ARBA00023125"/>
    </source>
</evidence>
<dbReference type="InterPro" id="IPR018060">
    <property type="entry name" value="HTH_AraC"/>
</dbReference>
<feature type="domain" description="HTH araC/xylS-type" evidence="8">
    <location>
        <begin position="160"/>
        <end position="257"/>
    </location>
</feature>
<dbReference type="Pfam" id="PF12833">
    <property type="entry name" value="HTH_18"/>
    <property type="match status" value="1"/>
</dbReference>
<feature type="region of interest" description="Disordered" evidence="7">
    <location>
        <begin position="250"/>
        <end position="279"/>
    </location>
</feature>
<feature type="compositionally biased region" description="Low complexity" evidence="7">
    <location>
        <begin position="255"/>
        <end position="267"/>
    </location>
</feature>
<dbReference type="Gene3D" id="1.10.10.60">
    <property type="entry name" value="Homeodomain-like"/>
    <property type="match status" value="1"/>
</dbReference>
<evidence type="ECO:0000256" key="6">
    <source>
        <dbReference type="ARBA" id="ARBA00079449"/>
    </source>
</evidence>
<feature type="compositionally biased region" description="Gly residues" evidence="7">
    <location>
        <begin position="268"/>
        <end position="279"/>
    </location>
</feature>
<evidence type="ECO:0000259" key="8">
    <source>
        <dbReference type="PROSITE" id="PS01124"/>
    </source>
</evidence>
<dbReference type="InterPro" id="IPR003313">
    <property type="entry name" value="AraC-bd"/>
</dbReference>
<dbReference type="InterPro" id="IPR009057">
    <property type="entry name" value="Homeodomain-like_sf"/>
</dbReference>
<dbReference type="GO" id="GO:0003700">
    <property type="term" value="F:DNA-binding transcription factor activity"/>
    <property type="evidence" value="ECO:0007669"/>
    <property type="project" value="InterPro"/>
</dbReference>
<comment type="caution">
    <text evidence="9">The sequence shown here is derived from an EMBL/GenBank/DDBJ whole genome shotgun (WGS) entry which is preliminary data.</text>
</comment>
<dbReference type="RefSeq" id="WP_123739193.1">
    <property type="nucleotide sequence ID" value="NZ_RKHQ01000001.1"/>
</dbReference>
<keyword evidence="1" id="KW-0678">Repressor</keyword>
<accession>A0A3N2DBR8</accession>
<dbReference type="OrthoDB" id="2039152at2"/>
<name>A0A3N2DBR8_9MICO</name>
<dbReference type="GO" id="GO:0043565">
    <property type="term" value="F:sequence-specific DNA binding"/>
    <property type="evidence" value="ECO:0007669"/>
    <property type="project" value="InterPro"/>
</dbReference>
<keyword evidence="4" id="KW-0804">Transcription</keyword>
<dbReference type="SUPFAM" id="SSF51215">
    <property type="entry name" value="Regulatory protein AraC"/>
    <property type="match status" value="1"/>
</dbReference>
<dbReference type="InterPro" id="IPR037923">
    <property type="entry name" value="HTH-like"/>
</dbReference>
<dbReference type="PRINTS" id="PR00032">
    <property type="entry name" value="HTHARAC"/>
</dbReference>
<dbReference type="Proteomes" id="UP000275356">
    <property type="component" value="Unassembled WGS sequence"/>
</dbReference>
<dbReference type="AlphaFoldDB" id="A0A3N2DBR8"/>
<organism evidence="9 10">
    <name type="scientific">Salana multivorans</name>
    <dbReference type="NCBI Taxonomy" id="120377"/>
    <lineage>
        <taxon>Bacteria</taxon>
        <taxon>Bacillati</taxon>
        <taxon>Actinomycetota</taxon>
        <taxon>Actinomycetes</taxon>
        <taxon>Micrococcales</taxon>
        <taxon>Beutenbergiaceae</taxon>
        <taxon>Salana</taxon>
    </lineage>
</organism>
<keyword evidence="2" id="KW-0805">Transcription regulation</keyword>
<gene>
    <name evidence="9" type="ORF">EDD28_1691</name>
</gene>
<proteinExistence type="predicted"/>
<dbReference type="SMART" id="SM00342">
    <property type="entry name" value="HTH_ARAC"/>
    <property type="match status" value="1"/>
</dbReference>
<evidence type="ECO:0000313" key="10">
    <source>
        <dbReference type="Proteomes" id="UP000275356"/>
    </source>
</evidence>
<dbReference type="SUPFAM" id="SSF46689">
    <property type="entry name" value="Homeodomain-like"/>
    <property type="match status" value="2"/>
</dbReference>
<evidence type="ECO:0000256" key="2">
    <source>
        <dbReference type="ARBA" id="ARBA00023015"/>
    </source>
</evidence>
<evidence type="ECO:0000256" key="7">
    <source>
        <dbReference type="SAM" id="MobiDB-lite"/>
    </source>
</evidence>
<dbReference type="InterPro" id="IPR020449">
    <property type="entry name" value="Tscrpt_reg_AraC-type_HTH"/>
</dbReference>
<evidence type="ECO:0000256" key="1">
    <source>
        <dbReference type="ARBA" id="ARBA00022491"/>
    </source>
</evidence>
<dbReference type="PANTHER" id="PTHR11019">
    <property type="entry name" value="HTH-TYPE TRANSCRIPTIONAL REGULATOR NIMR"/>
    <property type="match status" value="1"/>
</dbReference>
<keyword evidence="10" id="KW-1185">Reference proteome</keyword>
<evidence type="ECO:0000256" key="4">
    <source>
        <dbReference type="ARBA" id="ARBA00023163"/>
    </source>
</evidence>
<dbReference type="PROSITE" id="PS01124">
    <property type="entry name" value="HTH_ARAC_FAMILY_2"/>
    <property type="match status" value="1"/>
</dbReference>
<keyword evidence="3" id="KW-0238">DNA-binding</keyword>
<dbReference type="PANTHER" id="PTHR11019:SF199">
    <property type="entry name" value="HTH-TYPE TRANSCRIPTIONAL REGULATOR NIMR"/>
    <property type="match status" value="1"/>
</dbReference>
<sequence>MPLDHRQLPTFAADAVEVPFVIAGFDELVDTDTRWSEHSHPTHELLWNERGASSVTVGPRTWTITPLLGLWVPAGIVHTGLAPAGTWYRTSHFGVRAVASISDGPVAVTITPLLRLLLQRLGEEGLSDGSRGVTEAMVLDVLRPADRELIVHVPSAQLLRPIVDAVRADPGDPRTLEVWARELGVSTRTLSRAFRAETGQGYSAWLSAVRTHRAIALLARGEDLADVADELGYASVSAFGAAFRRVTGATPTSFRPRPAGAGAARVGPGAGAPVGPGAG</sequence>
<dbReference type="EMBL" id="RKHQ01000001">
    <property type="protein sequence ID" value="ROR97098.1"/>
    <property type="molecule type" value="Genomic_DNA"/>
</dbReference>
<protein>
    <recommendedName>
        <fullName evidence="5">HTH-type transcriptional regulator RipA</fullName>
    </recommendedName>
    <alternativeName>
        <fullName evidence="6">Repressor of iron proteins A</fullName>
    </alternativeName>
</protein>